<sequence>MAKVGLAAAVGAAERAFVGVEGKVPSLGCR</sequence>
<dbReference type="AlphaFoldDB" id="A0A0V1KHR3"/>
<evidence type="ECO:0000313" key="1">
    <source>
        <dbReference type="EMBL" id="KRZ46775.1"/>
    </source>
</evidence>
<accession>A0A0V1KHR3</accession>
<reference evidence="1 2" key="1">
    <citation type="submission" date="2015-05" db="EMBL/GenBank/DDBJ databases">
        <title>Evolution of Trichinella species and genotypes.</title>
        <authorList>
            <person name="Korhonen P.K."/>
            <person name="Edoardo P."/>
            <person name="Giuseppe L.R."/>
            <person name="Gasser R.B."/>
        </authorList>
    </citation>
    <scope>NUCLEOTIDE SEQUENCE [LARGE SCALE GENOMIC DNA]</scope>
    <source>
        <strain evidence="1">ISS10</strain>
    </source>
</reference>
<keyword evidence="2" id="KW-1185">Reference proteome</keyword>
<organism evidence="1 2">
    <name type="scientific">Trichinella nativa</name>
    <dbReference type="NCBI Taxonomy" id="6335"/>
    <lineage>
        <taxon>Eukaryota</taxon>
        <taxon>Metazoa</taxon>
        <taxon>Ecdysozoa</taxon>
        <taxon>Nematoda</taxon>
        <taxon>Enoplea</taxon>
        <taxon>Dorylaimia</taxon>
        <taxon>Trichinellida</taxon>
        <taxon>Trichinellidae</taxon>
        <taxon>Trichinella</taxon>
    </lineage>
</organism>
<comment type="caution">
    <text evidence="1">The sequence shown here is derived from an EMBL/GenBank/DDBJ whole genome shotgun (WGS) entry which is preliminary data.</text>
</comment>
<proteinExistence type="predicted"/>
<gene>
    <name evidence="1" type="ORF">T02_4868</name>
</gene>
<dbReference type="Proteomes" id="UP000054721">
    <property type="component" value="Unassembled WGS sequence"/>
</dbReference>
<protein>
    <submittedName>
        <fullName evidence="1">Uncharacterized protein</fullName>
    </submittedName>
</protein>
<dbReference type="EMBL" id="JYDW01002248">
    <property type="protein sequence ID" value="KRZ46775.1"/>
    <property type="molecule type" value="Genomic_DNA"/>
</dbReference>
<evidence type="ECO:0000313" key="2">
    <source>
        <dbReference type="Proteomes" id="UP000054721"/>
    </source>
</evidence>
<name>A0A0V1KHR3_9BILA</name>